<keyword evidence="2" id="KW-0479">Metal-binding</keyword>
<dbReference type="Gene3D" id="3.30.70.100">
    <property type="match status" value="1"/>
</dbReference>
<accession>A0AAV7HBS3</accession>
<reference evidence="7 8" key="1">
    <citation type="journal article" date="2021" name="Hortic Res">
        <title>Chromosome-scale assembly of the Dendrobium chrysotoxum genome enhances the understanding of orchid evolution.</title>
        <authorList>
            <person name="Zhang Y."/>
            <person name="Zhang G.Q."/>
            <person name="Zhang D."/>
            <person name="Liu X.D."/>
            <person name="Xu X.Y."/>
            <person name="Sun W.H."/>
            <person name="Yu X."/>
            <person name="Zhu X."/>
            <person name="Wang Z.W."/>
            <person name="Zhao X."/>
            <person name="Zhong W.Y."/>
            <person name="Chen H."/>
            <person name="Yin W.L."/>
            <person name="Huang T."/>
            <person name="Niu S.C."/>
            <person name="Liu Z.J."/>
        </authorList>
    </citation>
    <scope>NUCLEOTIDE SEQUENCE [LARGE SCALE GENOMIC DNA]</scope>
    <source>
        <strain evidence="7">Lindl</strain>
    </source>
</reference>
<comment type="similarity">
    <text evidence="4">Belongs to the HIPP family.</text>
</comment>
<keyword evidence="1" id="KW-0488">Methylation</keyword>
<dbReference type="FunFam" id="3.30.70.100:FF:000008">
    <property type="entry name" value="Copper transport protein ATOX1"/>
    <property type="match status" value="1"/>
</dbReference>
<name>A0AAV7HBS3_DENCH</name>
<dbReference type="PROSITE" id="PS51257">
    <property type="entry name" value="PROKAR_LIPOPROTEIN"/>
    <property type="match status" value="1"/>
</dbReference>
<comment type="caution">
    <text evidence="7">The sequence shown here is derived from an EMBL/GenBank/DDBJ whole genome shotgun (WGS) entry which is preliminary data.</text>
</comment>
<dbReference type="InterPro" id="IPR036163">
    <property type="entry name" value="HMA_dom_sf"/>
</dbReference>
<evidence type="ECO:0000256" key="3">
    <source>
        <dbReference type="ARBA" id="ARBA00023289"/>
    </source>
</evidence>
<feature type="compositionally biased region" description="Polar residues" evidence="5">
    <location>
        <begin position="159"/>
        <end position="171"/>
    </location>
</feature>
<dbReference type="PANTHER" id="PTHR45868:SF80">
    <property type="entry name" value="F15K9.8-RELATED"/>
    <property type="match status" value="1"/>
</dbReference>
<proteinExistence type="inferred from homology"/>
<dbReference type="EMBL" id="JAGFBR010000006">
    <property type="protein sequence ID" value="KAH0465317.1"/>
    <property type="molecule type" value="Genomic_DNA"/>
</dbReference>
<dbReference type="PROSITE" id="PS50846">
    <property type="entry name" value="HMA_2"/>
    <property type="match status" value="1"/>
</dbReference>
<protein>
    <recommendedName>
        <fullName evidence="6">HMA domain-containing protein</fullName>
    </recommendedName>
</protein>
<gene>
    <name evidence="7" type="ORF">IEQ34_005420</name>
</gene>
<evidence type="ECO:0000256" key="5">
    <source>
        <dbReference type="SAM" id="MobiDB-lite"/>
    </source>
</evidence>
<evidence type="ECO:0000313" key="8">
    <source>
        <dbReference type="Proteomes" id="UP000775213"/>
    </source>
</evidence>
<evidence type="ECO:0000256" key="1">
    <source>
        <dbReference type="ARBA" id="ARBA00022481"/>
    </source>
</evidence>
<dbReference type="InterPro" id="IPR006121">
    <property type="entry name" value="HMA_dom"/>
</dbReference>
<dbReference type="SUPFAM" id="SSF55008">
    <property type="entry name" value="HMA, heavy metal-associated domain"/>
    <property type="match status" value="1"/>
</dbReference>
<dbReference type="PANTHER" id="PTHR45868">
    <property type="entry name" value="HEAVY METAL-ASSOCIATED ISOPRENYLATED PLANT PROTEIN 33-RELATED"/>
    <property type="match status" value="1"/>
</dbReference>
<evidence type="ECO:0000313" key="7">
    <source>
        <dbReference type="EMBL" id="KAH0465317.1"/>
    </source>
</evidence>
<keyword evidence="8" id="KW-1185">Reference proteome</keyword>
<dbReference type="AlphaFoldDB" id="A0AAV7HBS3"/>
<dbReference type="GO" id="GO:0046872">
    <property type="term" value="F:metal ion binding"/>
    <property type="evidence" value="ECO:0007669"/>
    <property type="project" value="UniProtKB-KW"/>
</dbReference>
<evidence type="ECO:0000256" key="2">
    <source>
        <dbReference type="ARBA" id="ARBA00022723"/>
    </source>
</evidence>
<organism evidence="7 8">
    <name type="scientific">Dendrobium chrysotoxum</name>
    <name type="common">Orchid</name>
    <dbReference type="NCBI Taxonomy" id="161865"/>
    <lineage>
        <taxon>Eukaryota</taxon>
        <taxon>Viridiplantae</taxon>
        <taxon>Streptophyta</taxon>
        <taxon>Embryophyta</taxon>
        <taxon>Tracheophyta</taxon>
        <taxon>Spermatophyta</taxon>
        <taxon>Magnoliopsida</taxon>
        <taxon>Liliopsida</taxon>
        <taxon>Asparagales</taxon>
        <taxon>Orchidaceae</taxon>
        <taxon>Epidendroideae</taxon>
        <taxon>Malaxideae</taxon>
        <taxon>Dendrobiinae</taxon>
        <taxon>Dendrobium</taxon>
    </lineage>
</organism>
<keyword evidence="3" id="KW-0636">Prenylation</keyword>
<dbReference type="CDD" id="cd00371">
    <property type="entry name" value="HMA"/>
    <property type="match status" value="1"/>
</dbReference>
<evidence type="ECO:0000259" key="6">
    <source>
        <dbReference type="PROSITE" id="PS50846"/>
    </source>
</evidence>
<evidence type="ECO:0000256" key="4">
    <source>
        <dbReference type="ARBA" id="ARBA00024045"/>
    </source>
</evidence>
<feature type="region of interest" description="Disordered" evidence="5">
    <location>
        <begin position="115"/>
        <end position="251"/>
    </location>
</feature>
<keyword evidence="3" id="KW-0449">Lipoprotein</keyword>
<sequence length="337" mass="34862">MCRSRVVVLFGSFPATSLVLFSTLSSCSFRLSLSLSRSLSSPMASGEAAAEPLKYKTLALKVSIHCEGCKKKVKKVLQGIEGVYKTTIDSQQQKVTVTGNVEADTLIKKLVKSGKHAELWPEKKPAGQNAPAGGGGKKNKKKGSGAAASPGKSDERDNSQPASDVENSSAAETAKSDGETHNNSGNETKKSTSKVDSGATASPPEKPAGDEAEKPSPGGGSKKKGKNSQTNAAPGAGGGSVLEGKQGSQPQSQIPVLSYHIPGYSTQPPAYLLSYSTAQPAASYGGASYYPSAVHHSNYIFSGHQPAAGTHYIPAMPSAPLSSDLFSEENDNACTVM</sequence>
<dbReference type="Proteomes" id="UP000775213">
    <property type="component" value="Unassembled WGS sequence"/>
</dbReference>
<dbReference type="Pfam" id="PF00403">
    <property type="entry name" value="HMA"/>
    <property type="match status" value="1"/>
</dbReference>
<feature type="domain" description="HMA" evidence="6">
    <location>
        <begin position="55"/>
        <end position="118"/>
    </location>
</feature>
<feature type="compositionally biased region" description="Basic and acidic residues" evidence="5">
    <location>
        <begin position="115"/>
        <end position="125"/>
    </location>
</feature>